<dbReference type="Proteomes" id="UP000078595">
    <property type="component" value="Chromosome 4"/>
</dbReference>
<dbReference type="KEGG" id="kdj:90830096"/>
<dbReference type="GeneID" id="90830096"/>
<dbReference type="AlphaFoldDB" id="A0AAJ8MGN5"/>
<keyword evidence="3" id="KW-1185">Reference proteome</keyword>
<gene>
    <name evidence="2" type="ORF">I303_103677</name>
</gene>
<evidence type="ECO:0000256" key="1">
    <source>
        <dbReference type="SAM" id="MobiDB-lite"/>
    </source>
</evidence>
<evidence type="ECO:0000313" key="3">
    <source>
        <dbReference type="Proteomes" id="UP000078595"/>
    </source>
</evidence>
<protein>
    <submittedName>
        <fullName evidence="2">Uncharacterized protein</fullName>
    </submittedName>
</protein>
<feature type="region of interest" description="Disordered" evidence="1">
    <location>
        <begin position="1"/>
        <end position="62"/>
    </location>
</feature>
<dbReference type="EMBL" id="CP144533">
    <property type="protein sequence ID" value="WWC61099.1"/>
    <property type="molecule type" value="Genomic_DNA"/>
</dbReference>
<organism evidence="2 3">
    <name type="scientific">Kwoniella dejecticola CBS 10117</name>
    <dbReference type="NCBI Taxonomy" id="1296121"/>
    <lineage>
        <taxon>Eukaryota</taxon>
        <taxon>Fungi</taxon>
        <taxon>Dikarya</taxon>
        <taxon>Basidiomycota</taxon>
        <taxon>Agaricomycotina</taxon>
        <taxon>Tremellomycetes</taxon>
        <taxon>Tremellales</taxon>
        <taxon>Cryptococcaceae</taxon>
        <taxon>Kwoniella</taxon>
    </lineage>
</organism>
<dbReference type="RefSeq" id="XP_065824888.1">
    <property type="nucleotide sequence ID" value="XM_065968816.1"/>
</dbReference>
<name>A0AAJ8MGN5_9TREE</name>
<sequence>MEHRTETSSSPRHRRRPSLTLSPHLASRPISVPSRHGSLSNRSPQSSHEPLPASSSLKRGSRGSFSSLSLSGSVNFGTASALQSSAIWDDQEDIEVDSGAWLDTRAGDIVFAGNEQVVRTDTDTRIEDAVNLLLESDSNHLLVGPAQNAAFFDIPVRNRQDRAMQNDWRALTTCPKRNDWELVQHIAKESLPFGASRRTATIVHDFVQSRCPSCRRGRGRCAKP</sequence>
<proteinExistence type="predicted"/>
<evidence type="ECO:0000313" key="2">
    <source>
        <dbReference type="EMBL" id="WWC61099.1"/>
    </source>
</evidence>
<accession>A0AAJ8MGN5</accession>
<feature type="compositionally biased region" description="Polar residues" evidence="1">
    <location>
        <begin position="37"/>
        <end position="48"/>
    </location>
</feature>
<reference evidence="2" key="2">
    <citation type="submission" date="2024-02" db="EMBL/GenBank/DDBJ databases">
        <title>Comparative genomics of Cryptococcus and Kwoniella reveals pathogenesis evolution and contrasting modes of karyotype evolution via chromosome fusion or intercentromeric recombination.</title>
        <authorList>
            <person name="Coelho M.A."/>
            <person name="David-Palma M."/>
            <person name="Shea T."/>
            <person name="Bowers K."/>
            <person name="McGinley-Smith S."/>
            <person name="Mohammad A.W."/>
            <person name="Gnirke A."/>
            <person name="Yurkov A.M."/>
            <person name="Nowrousian M."/>
            <person name="Sun S."/>
            <person name="Cuomo C.A."/>
            <person name="Heitman J."/>
        </authorList>
    </citation>
    <scope>NUCLEOTIDE SEQUENCE</scope>
    <source>
        <strain evidence="2">CBS 10117</strain>
    </source>
</reference>
<reference evidence="2" key="1">
    <citation type="submission" date="2013-07" db="EMBL/GenBank/DDBJ databases">
        <authorList>
            <consortium name="The Broad Institute Genome Sequencing Platform"/>
            <person name="Cuomo C."/>
            <person name="Litvintseva A."/>
            <person name="Chen Y."/>
            <person name="Heitman J."/>
            <person name="Sun S."/>
            <person name="Springer D."/>
            <person name="Dromer F."/>
            <person name="Young S.K."/>
            <person name="Zeng Q."/>
            <person name="Gargeya S."/>
            <person name="Fitzgerald M."/>
            <person name="Abouelleil A."/>
            <person name="Alvarado L."/>
            <person name="Berlin A.M."/>
            <person name="Chapman S.B."/>
            <person name="Dewar J."/>
            <person name="Goldberg J."/>
            <person name="Griggs A."/>
            <person name="Gujja S."/>
            <person name="Hansen M."/>
            <person name="Howarth C."/>
            <person name="Imamovic A."/>
            <person name="Larimer J."/>
            <person name="McCowan C."/>
            <person name="Murphy C."/>
            <person name="Pearson M."/>
            <person name="Priest M."/>
            <person name="Roberts A."/>
            <person name="Saif S."/>
            <person name="Shea T."/>
            <person name="Sykes S."/>
            <person name="Wortman J."/>
            <person name="Nusbaum C."/>
            <person name="Birren B."/>
        </authorList>
    </citation>
    <scope>NUCLEOTIDE SEQUENCE</scope>
    <source>
        <strain evidence="2">CBS 10117</strain>
    </source>
</reference>